<dbReference type="Proteomes" id="UP000830542">
    <property type="component" value="Chromosome"/>
</dbReference>
<dbReference type="Proteomes" id="UP001500962">
    <property type="component" value="Unassembled WGS sequence"/>
</dbReference>
<dbReference type="EMBL" id="BAAADN010000062">
    <property type="protein sequence ID" value="GAA0473373.1"/>
    <property type="molecule type" value="Genomic_DNA"/>
</dbReference>
<dbReference type="GeneID" id="71760634"/>
<dbReference type="Pfam" id="PF12679">
    <property type="entry name" value="ABC2_membrane_2"/>
    <property type="match status" value="1"/>
</dbReference>
<dbReference type="EMBL" id="CP095005">
    <property type="protein sequence ID" value="UOO95544.1"/>
    <property type="molecule type" value="Genomic_DNA"/>
</dbReference>
<keyword evidence="1" id="KW-0472">Membrane</keyword>
<feature type="transmembrane region" description="Helical" evidence="1">
    <location>
        <begin position="20"/>
        <end position="39"/>
    </location>
</feature>
<dbReference type="AlphaFoldDB" id="A0AAV3SL56"/>
<keyword evidence="1" id="KW-1133">Transmembrane helix</keyword>
<evidence type="ECO:0000313" key="3">
    <source>
        <dbReference type="EMBL" id="UOO95544.1"/>
    </source>
</evidence>
<feature type="transmembrane region" description="Helical" evidence="1">
    <location>
        <begin position="112"/>
        <end position="132"/>
    </location>
</feature>
<evidence type="ECO:0000313" key="5">
    <source>
        <dbReference type="Proteomes" id="UP001500962"/>
    </source>
</evidence>
<dbReference type="GO" id="GO:0005886">
    <property type="term" value="C:plasma membrane"/>
    <property type="evidence" value="ECO:0007669"/>
    <property type="project" value="UniProtKB-SubCell"/>
</dbReference>
<proteinExistence type="predicted"/>
<feature type="transmembrane region" description="Helical" evidence="1">
    <location>
        <begin position="172"/>
        <end position="197"/>
    </location>
</feature>
<feature type="transmembrane region" description="Helical" evidence="1">
    <location>
        <begin position="138"/>
        <end position="160"/>
    </location>
</feature>
<keyword evidence="1" id="KW-0812">Transmembrane</keyword>
<reference evidence="3" key="2">
    <citation type="submission" date="2022-04" db="EMBL/GenBank/DDBJ databases">
        <title>Sequencing and genomic assembly of Halococcus dombrowskii.</title>
        <authorList>
            <person name="Lim S.W."/>
            <person name="MacLea K.S."/>
        </authorList>
    </citation>
    <scope>NUCLEOTIDE SEQUENCE</scope>
    <source>
        <strain evidence="3">H4</strain>
    </source>
</reference>
<sequence>MSTLAVARKDFQDAIRSRVLLGLTGLFVLFVAGASYFFARIQPAPGGGDPTALVLIFSLLTPAGLLVPIIGLALGYKAVAGERESGRIKLLLSLPHSRLDVVLGKTLGRTSVLVVPIIVGFAVGAAVIFWQSSRFTPVNYLVFAFVTVLLGLAYIAIGVAISSATTSTFRALIGGISLLVVLEFLWQQVLLAVVYLVNGLSLPQQPPGDWYFFLQSLPPGSAYSSAARSLLPKNPTTLAVTGQTPDAFYLQDWFGFVILAAWIVVPLALGYLRFEGTDL</sequence>
<protein>
    <submittedName>
        <fullName evidence="2">ABC transporter permease</fullName>
    </submittedName>
</protein>
<feature type="transmembrane region" description="Helical" evidence="1">
    <location>
        <begin position="253"/>
        <end position="272"/>
    </location>
</feature>
<organism evidence="2 5">
    <name type="scientific">Halococcus dombrowskii</name>
    <dbReference type="NCBI Taxonomy" id="179637"/>
    <lineage>
        <taxon>Archaea</taxon>
        <taxon>Methanobacteriati</taxon>
        <taxon>Methanobacteriota</taxon>
        <taxon>Stenosarchaea group</taxon>
        <taxon>Halobacteria</taxon>
        <taxon>Halobacteriales</taxon>
        <taxon>Halococcaceae</taxon>
        <taxon>Halococcus</taxon>
    </lineage>
</organism>
<dbReference type="PANTHER" id="PTHR43471">
    <property type="entry name" value="ABC TRANSPORTER PERMEASE"/>
    <property type="match status" value="1"/>
</dbReference>
<name>A0AAV3SL56_HALDO</name>
<reference evidence="2" key="1">
    <citation type="journal article" date="2014" name="Int. J. Syst. Evol. Microbiol.">
        <title>Complete genome sequence of Corynebacterium casei LMG S-19264T (=DSM 44701T), isolated from a smear-ripened cheese.</title>
        <authorList>
            <consortium name="US DOE Joint Genome Institute (JGI-PGF)"/>
            <person name="Walter F."/>
            <person name="Albersmeier A."/>
            <person name="Kalinowski J."/>
            <person name="Ruckert C."/>
        </authorList>
    </citation>
    <scope>NUCLEOTIDE SEQUENCE</scope>
    <source>
        <strain evidence="2">JCM 12289</strain>
    </source>
</reference>
<accession>A0AAV3SL56</accession>
<reference evidence="2" key="3">
    <citation type="submission" date="2023-12" db="EMBL/GenBank/DDBJ databases">
        <authorList>
            <person name="Sun Q."/>
            <person name="Inoue M."/>
        </authorList>
    </citation>
    <scope>NUCLEOTIDE SEQUENCE</scope>
    <source>
        <strain evidence="2">JCM 12289</strain>
    </source>
</reference>
<dbReference type="GO" id="GO:0140359">
    <property type="term" value="F:ABC-type transporter activity"/>
    <property type="evidence" value="ECO:0007669"/>
    <property type="project" value="InterPro"/>
</dbReference>
<dbReference type="RefSeq" id="WP_244703412.1">
    <property type="nucleotide sequence ID" value="NZ_BAAADN010000062.1"/>
</dbReference>
<evidence type="ECO:0000313" key="4">
    <source>
        <dbReference type="Proteomes" id="UP000830542"/>
    </source>
</evidence>
<feature type="transmembrane region" description="Helical" evidence="1">
    <location>
        <begin position="51"/>
        <end position="79"/>
    </location>
</feature>
<evidence type="ECO:0000313" key="2">
    <source>
        <dbReference type="EMBL" id="GAA0473373.1"/>
    </source>
</evidence>
<dbReference type="KEGG" id="hdo:MUK72_02260"/>
<gene>
    <name evidence="2" type="ORF">GCM10008985_32620</name>
    <name evidence="3" type="ORF">MUK72_02260</name>
</gene>
<evidence type="ECO:0000256" key="1">
    <source>
        <dbReference type="SAM" id="Phobius"/>
    </source>
</evidence>
<keyword evidence="4" id="KW-1185">Reference proteome</keyword>
<dbReference type="PANTHER" id="PTHR43471:SF1">
    <property type="entry name" value="ABC TRANSPORTER PERMEASE PROTEIN NOSY-RELATED"/>
    <property type="match status" value="1"/>
</dbReference>